<dbReference type="InterPro" id="IPR012338">
    <property type="entry name" value="Beta-lactam/transpept-like"/>
</dbReference>
<keyword evidence="2" id="KW-0645">Protease</keyword>
<keyword evidence="13" id="KW-1185">Reference proteome</keyword>
<gene>
    <name evidence="12" type="ORF">SAMN02745910_01142</name>
</gene>
<dbReference type="Gene3D" id="2.60.40.10">
    <property type="entry name" value="Immunoglobulins"/>
    <property type="match status" value="1"/>
</dbReference>
<dbReference type="InterPro" id="IPR050396">
    <property type="entry name" value="Glycosyltr_51/Transpeptidase"/>
</dbReference>
<dbReference type="Gene3D" id="3.40.710.10">
    <property type="entry name" value="DD-peptidase/beta-lactamase superfamily"/>
    <property type="match status" value="1"/>
</dbReference>
<dbReference type="Pfam" id="PF00905">
    <property type="entry name" value="Transpeptidase"/>
    <property type="match status" value="1"/>
</dbReference>
<feature type="domain" description="Fibronectin type-III" evidence="11">
    <location>
        <begin position="725"/>
        <end position="815"/>
    </location>
</feature>
<feature type="compositionally biased region" description="Low complexity" evidence="9">
    <location>
        <begin position="892"/>
        <end position="909"/>
    </location>
</feature>
<dbReference type="InterPro" id="IPR013783">
    <property type="entry name" value="Ig-like_fold"/>
</dbReference>
<dbReference type="PANTHER" id="PTHR32282">
    <property type="entry name" value="BINDING PROTEIN TRANSPEPTIDASE, PUTATIVE-RELATED"/>
    <property type="match status" value="1"/>
</dbReference>
<evidence type="ECO:0000259" key="11">
    <source>
        <dbReference type="PROSITE" id="PS50853"/>
    </source>
</evidence>
<evidence type="ECO:0000256" key="2">
    <source>
        <dbReference type="ARBA" id="ARBA00022670"/>
    </source>
</evidence>
<feature type="compositionally biased region" description="Acidic residues" evidence="9">
    <location>
        <begin position="819"/>
        <end position="828"/>
    </location>
</feature>
<dbReference type="InterPro" id="IPR001264">
    <property type="entry name" value="Glyco_trans_51"/>
</dbReference>
<proteinExistence type="predicted"/>
<keyword evidence="6" id="KW-0511">Multifunctional enzyme</keyword>
<feature type="compositionally biased region" description="Basic and acidic residues" evidence="9">
    <location>
        <begin position="15"/>
        <end position="29"/>
    </location>
</feature>
<keyword evidence="10" id="KW-0472">Membrane</keyword>
<keyword evidence="4" id="KW-0808">Transferase</keyword>
<feature type="compositionally biased region" description="Polar residues" evidence="9">
    <location>
        <begin position="729"/>
        <end position="762"/>
    </location>
</feature>
<evidence type="ECO:0000256" key="10">
    <source>
        <dbReference type="SAM" id="Phobius"/>
    </source>
</evidence>
<dbReference type="InterPro" id="IPR036116">
    <property type="entry name" value="FN3_sf"/>
</dbReference>
<evidence type="ECO:0000313" key="12">
    <source>
        <dbReference type="EMBL" id="SFQ37246.1"/>
    </source>
</evidence>
<evidence type="ECO:0000256" key="1">
    <source>
        <dbReference type="ARBA" id="ARBA00022645"/>
    </source>
</evidence>
<evidence type="ECO:0000256" key="4">
    <source>
        <dbReference type="ARBA" id="ARBA00022679"/>
    </source>
</evidence>
<dbReference type="EMBL" id="FOXX01000002">
    <property type="protein sequence ID" value="SFQ37246.1"/>
    <property type="molecule type" value="Genomic_DNA"/>
</dbReference>
<feature type="compositionally biased region" description="Low complexity" evidence="9">
    <location>
        <begin position="918"/>
        <end position="930"/>
    </location>
</feature>
<keyword evidence="1" id="KW-0121">Carboxypeptidase</keyword>
<feature type="compositionally biased region" description="Low complexity" evidence="9">
    <location>
        <begin position="765"/>
        <end position="777"/>
    </location>
</feature>
<evidence type="ECO:0000313" key="13">
    <source>
        <dbReference type="Proteomes" id="UP000182762"/>
    </source>
</evidence>
<evidence type="ECO:0000256" key="7">
    <source>
        <dbReference type="ARBA" id="ARBA00034000"/>
    </source>
</evidence>
<dbReference type="CDD" id="cd00063">
    <property type="entry name" value="FN3"/>
    <property type="match status" value="1"/>
</dbReference>
<organism evidence="12 13">
    <name type="scientific">Priestia endophytica DSM 13796</name>
    <dbReference type="NCBI Taxonomy" id="1121089"/>
    <lineage>
        <taxon>Bacteria</taxon>
        <taxon>Bacillati</taxon>
        <taxon>Bacillota</taxon>
        <taxon>Bacilli</taxon>
        <taxon>Bacillales</taxon>
        <taxon>Bacillaceae</taxon>
        <taxon>Priestia</taxon>
    </lineage>
</organism>
<dbReference type="GeneID" id="93709874"/>
<name>A0A1I5XZA2_9BACI</name>
<reference evidence="12 13" key="1">
    <citation type="submission" date="2016-10" db="EMBL/GenBank/DDBJ databases">
        <authorList>
            <person name="Varghese N."/>
            <person name="Submissions S."/>
        </authorList>
    </citation>
    <scope>NUCLEOTIDE SEQUENCE [LARGE SCALE GENOMIC DNA]</scope>
    <source>
        <strain evidence="12 13">DSM 13796</strain>
    </source>
</reference>
<dbReference type="SUPFAM" id="SSF49265">
    <property type="entry name" value="Fibronectin type III"/>
    <property type="match status" value="1"/>
</dbReference>
<dbReference type="Gene3D" id="1.10.3810.10">
    <property type="entry name" value="Biosynthetic peptidoglycan transglycosylase-like"/>
    <property type="match status" value="1"/>
</dbReference>
<accession>A0A1I5XZA2</accession>
<keyword evidence="3" id="KW-0328">Glycosyltransferase</keyword>
<dbReference type="InterPro" id="IPR003961">
    <property type="entry name" value="FN3_dom"/>
</dbReference>
<dbReference type="NCBIfam" id="TIGR02074">
    <property type="entry name" value="PBP_1a_fam"/>
    <property type="match status" value="1"/>
</dbReference>
<evidence type="ECO:0000256" key="8">
    <source>
        <dbReference type="ARBA" id="ARBA00049902"/>
    </source>
</evidence>
<dbReference type="InterPro" id="IPR036950">
    <property type="entry name" value="PBP_transglycosylase"/>
</dbReference>
<dbReference type="Proteomes" id="UP000182762">
    <property type="component" value="Unassembled WGS sequence"/>
</dbReference>
<feature type="transmembrane region" description="Helical" evidence="10">
    <location>
        <begin position="38"/>
        <end position="61"/>
    </location>
</feature>
<evidence type="ECO:0000256" key="6">
    <source>
        <dbReference type="ARBA" id="ARBA00023268"/>
    </source>
</evidence>
<feature type="region of interest" description="Disordered" evidence="9">
    <location>
        <begin position="694"/>
        <end position="930"/>
    </location>
</feature>
<keyword evidence="10" id="KW-1133">Transmembrane helix</keyword>
<dbReference type="SUPFAM" id="SSF53955">
    <property type="entry name" value="Lysozyme-like"/>
    <property type="match status" value="1"/>
</dbReference>
<dbReference type="InterPro" id="IPR023346">
    <property type="entry name" value="Lysozyme-like_dom_sf"/>
</dbReference>
<evidence type="ECO:0000256" key="3">
    <source>
        <dbReference type="ARBA" id="ARBA00022676"/>
    </source>
</evidence>
<feature type="compositionally biased region" description="Acidic residues" evidence="9">
    <location>
        <begin position="839"/>
        <end position="862"/>
    </location>
</feature>
<feature type="region of interest" description="Disordered" evidence="9">
    <location>
        <begin position="1"/>
        <end position="29"/>
    </location>
</feature>
<dbReference type="PROSITE" id="PS50853">
    <property type="entry name" value="FN3"/>
    <property type="match status" value="1"/>
</dbReference>
<dbReference type="Pfam" id="PF00912">
    <property type="entry name" value="Transgly"/>
    <property type="match status" value="1"/>
</dbReference>
<evidence type="ECO:0000256" key="5">
    <source>
        <dbReference type="ARBA" id="ARBA00022801"/>
    </source>
</evidence>
<dbReference type="RefSeq" id="WP_064504967.1">
    <property type="nucleotide sequence ID" value="NZ_FOXX01000002.1"/>
</dbReference>
<evidence type="ECO:0000256" key="9">
    <source>
        <dbReference type="SAM" id="MobiDB-lite"/>
    </source>
</evidence>
<keyword evidence="5" id="KW-0378">Hydrolase</keyword>
<feature type="compositionally biased region" description="Polar residues" evidence="9">
    <location>
        <begin position="778"/>
        <end position="809"/>
    </location>
</feature>
<comment type="catalytic activity">
    <reaction evidence="7">
        <text>Preferential cleavage: (Ac)2-L-Lys-D-Ala-|-D-Ala. Also transpeptidation of peptidyl-alanyl moieties that are N-acyl substituents of D-alanine.</text>
        <dbReference type="EC" id="3.4.16.4"/>
    </reaction>
</comment>
<comment type="catalytic activity">
    <reaction evidence="8">
        <text>[GlcNAc-(1-&gt;4)-Mur2Ac(oyl-L-Ala-gamma-D-Glu-L-Lys-D-Ala-D-Ala)](n)-di-trans,octa-cis-undecaprenyl diphosphate + beta-D-GlcNAc-(1-&gt;4)-Mur2Ac(oyl-L-Ala-gamma-D-Glu-L-Lys-D-Ala-D-Ala)-di-trans,octa-cis-undecaprenyl diphosphate = [GlcNAc-(1-&gt;4)-Mur2Ac(oyl-L-Ala-gamma-D-Glu-L-Lys-D-Ala-D-Ala)](n+1)-di-trans,octa-cis-undecaprenyl diphosphate + di-trans,octa-cis-undecaprenyl diphosphate + H(+)</text>
        <dbReference type="Rhea" id="RHEA:23708"/>
        <dbReference type="Rhea" id="RHEA-COMP:9602"/>
        <dbReference type="Rhea" id="RHEA-COMP:9603"/>
        <dbReference type="ChEBI" id="CHEBI:15378"/>
        <dbReference type="ChEBI" id="CHEBI:58405"/>
        <dbReference type="ChEBI" id="CHEBI:60033"/>
        <dbReference type="ChEBI" id="CHEBI:78435"/>
        <dbReference type="EC" id="2.4.99.28"/>
    </reaction>
</comment>
<protein>
    <submittedName>
        <fullName evidence="12">Penicillin-binding protein 1A</fullName>
    </submittedName>
</protein>
<sequence>MSDQYTSREQRRKQKENSKRGRGKQKGDKGKKSLFKRVLAIILLLGVICFVIGVGTFAYIASTAPELDDAKLTDPVSSVILDKNGKEITELGGEKRELVTYDEIPDKVKNAFIATEDVRFYKHSGIDFYRIGGAAVANVTSGFGAEGASTITQQVIKMSVLTPEKTVTRKVQEMWLALQLERKYSKEEILAMYLNKIDYARSQVFGVKKAAEFFFGKDLDELTLEEAALLAGLPQAPGAYDPYTHPDRAEKRRNTVLNLMAKHGFASKEEVEKAKQVPVTKSLIPIDEQEETDGEYTTFIDEVVKEVKQKTDVDVYSAGLKIHTTLDTDAQDYVDELLSTDNMVNWPDDKFQAGFTVVDTKTGAIRAVGAGRNRVARGLSFATGVNRQPGSTIKPILDYGPAVENLKWSTYHQLKDEPYEYSDGTHIGNYGGNYHGNVSIRKALEQSYNIPALKTFQAVGADKAREFGTDLGLNLPDPITEAYSIGGFSGGVTPTQMAGAYSAFGNNGVYNTPHTVTKVEFPDGNVMNLSPESDSVMHDYTAYMVTDMLKDVVKKGTGKAVSVPNATVAGKTGTTNFSKEDREKYNIPSSASPDAWFVGYSPNYTIAVWTGYESIEKGKYYMDTSQELGMAKQIFSKVMTHVSEDVKDEDFKKPSSVSEVTVEKGSANPGRLASKYTPDSAKVTELFVKGTEPSKVSKTYEKKAEEKEKEEEEKEEKKEDSNVKKPSGLSASYNKASNQIVLNWNYSGNTDGVSFRVSSTVDGQAGSSTTTNGTSATFEASSPNGNYTFTVVAVNSSGDESDGASTSLRIGTGDGSAGTDEETDDNNQDDQQGTRPEDEQPSEDDSGSDDENNNDNTNDEQNNEQPTPTQPTTPPSGNNGNDDGTDDGTGGTTETPTTPDTDEGQGTTPPTQPDEGTETPTTPTQPETAQ</sequence>
<dbReference type="PANTHER" id="PTHR32282:SF29">
    <property type="entry name" value="PENICILLIN-BINDING PROTEIN 1A"/>
    <property type="match status" value="1"/>
</dbReference>
<keyword evidence="10" id="KW-0812">Transmembrane</keyword>
<feature type="compositionally biased region" description="Basic and acidic residues" evidence="9">
    <location>
        <begin position="698"/>
        <end position="707"/>
    </location>
</feature>
<dbReference type="SUPFAM" id="SSF56601">
    <property type="entry name" value="beta-lactamase/transpeptidase-like"/>
    <property type="match status" value="1"/>
</dbReference>
<feature type="region of interest" description="Disordered" evidence="9">
    <location>
        <begin position="646"/>
        <end position="676"/>
    </location>
</feature>
<comment type="caution">
    <text evidence="12">The sequence shown here is derived from an EMBL/GenBank/DDBJ whole genome shotgun (WGS) entry which is preliminary data.</text>
</comment>
<dbReference type="InterPro" id="IPR001460">
    <property type="entry name" value="PCN-bd_Tpept"/>
</dbReference>